<dbReference type="Pfam" id="PF03958">
    <property type="entry name" value="Secretin_N"/>
    <property type="match status" value="1"/>
</dbReference>
<evidence type="ECO:0000313" key="7">
    <source>
        <dbReference type="EMBL" id="PPK71976.1"/>
    </source>
</evidence>
<evidence type="ECO:0000256" key="1">
    <source>
        <dbReference type="ARBA" id="ARBA00022729"/>
    </source>
</evidence>
<dbReference type="Proteomes" id="UP000238071">
    <property type="component" value="Unassembled WGS sequence"/>
</dbReference>
<dbReference type="Gene3D" id="3.30.1370.120">
    <property type="match status" value="1"/>
</dbReference>
<keyword evidence="8" id="KW-1185">Reference proteome</keyword>
<sequence>MKNLLALILIMLLGNSVFAADTIIEVIPLTNRPASEIVPLLAPLLGDSAQLVDNGSNLLVKTTPDRLAEIKSVVKQLDVRQSNLSITLIQSKQTTAAELNAAAGINLKVAGGNSSKSGGSMGVDVYQTQAKSTDESTQTVRTLDGVPAHINVGSTYLRQNFPGYFYPSTTEYIEATTGFEVTPRLAGQQVILSVSPWSEKMNGRGQIDTQNMQSTLRVNLGEWVELGGVGDNNGGNSNSKIVTTRRVDKNQRHILIKVDRVD</sequence>
<comment type="similarity">
    <text evidence="2">Belongs to the bacterial secretin family.</text>
</comment>
<dbReference type="EMBL" id="PTIY01000005">
    <property type="protein sequence ID" value="PPK71976.1"/>
    <property type="molecule type" value="Genomic_DNA"/>
</dbReference>
<name>A0A2S6H3J6_9GAMM</name>
<evidence type="ECO:0000256" key="2">
    <source>
        <dbReference type="RuleBase" id="RU004003"/>
    </source>
</evidence>
<proteinExistence type="inferred from homology"/>
<evidence type="ECO:0000313" key="8">
    <source>
        <dbReference type="Proteomes" id="UP000238071"/>
    </source>
</evidence>
<organism evidence="7 8">
    <name type="scientific">Methylobacter tundripaludum</name>
    <dbReference type="NCBI Taxonomy" id="173365"/>
    <lineage>
        <taxon>Bacteria</taxon>
        <taxon>Pseudomonadati</taxon>
        <taxon>Pseudomonadota</taxon>
        <taxon>Gammaproteobacteria</taxon>
        <taxon>Methylococcales</taxon>
        <taxon>Methylococcaceae</taxon>
        <taxon>Methylobacter</taxon>
    </lineage>
</organism>
<comment type="subcellular location">
    <subcellularLocation>
        <location evidence="3">Cell outer membrane</location>
    </subcellularLocation>
</comment>
<dbReference type="InterPro" id="IPR038591">
    <property type="entry name" value="NolW-like_sf"/>
</dbReference>
<dbReference type="InterPro" id="IPR005644">
    <property type="entry name" value="NolW-like"/>
</dbReference>
<dbReference type="AlphaFoldDB" id="A0A2S6H3J6"/>
<dbReference type="GO" id="GO:0009306">
    <property type="term" value="P:protein secretion"/>
    <property type="evidence" value="ECO:0007669"/>
    <property type="project" value="InterPro"/>
</dbReference>
<dbReference type="GO" id="GO:0009279">
    <property type="term" value="C:cell outer membrane"/>
    <property type="evidence" value="ECO:0007669"/>
    <property type="project" value="UniProtKB-SubCell"/>
</dbReference>
<evidence type="ECO:0000259" key="5">
    <source>
        <dbReference type="Pfam" id="PF00263"/>
    </source>
</evidence>
<dbReference type="InterPro" id="IPR004846">
    <property type="entry name" value="T2SS/T3SS_dom"/>
</dbReference>
<evidence type="ECO:0000256" key="3">
    <source>
        <dbReference type="RuleBase" id="RU004004"/>
    </source>
</evidence>
<feature type="signal peptide" evidence="4">
    <location>
        <begin position="1"/>
        <end position="19"/>
    </location>
</feature>
<feature type="chain" id="PRO_5015560777" evidence="4">
    <location>
        <begin position="20"/>
        <end position="262"/>
    </location>
</feature>
<feature type="domain" description="NolW-like" evidence="6">
    <location>
        <begin position="25"/>
        <end position="82"/>
    </location>
</feature>
<dbReference type="OrthoDB" id="5608150at2"/>
<reference evidence="7 8" key="1">
    <citation type="submission" date="2018-02" db="EMBL/GenBank/DDBJ databases">
        <title>Subsurface microbial communities from deep shales in Ohio and West Virginia, USA.</title>
        <authorList>
            <person name="Wrighton K."/>
        </authorList>
    </citation>
    <scope>NUCLEOTIDE SEQUENCE [LARGE SCALE GENOMIC DNA]</scope>
    <source>
        <strain evidence="7 8">OWC-G53F</strain>
    </source>
</reference>
<dbReference type="Pfam" id="PF00263">
    <property type="entry name" value="Secretin"/>
    <property type="match status" value="1"/>
</dbReference>
<keyword evidence="1 4" id="KW-0732">Signal</keyword>
<evidence type="ECO:0000259" key="6">
    <source>
        <dbReference type="Pfam" id="PF03958"/>
    </source>
</evidence>
<keyword evidence="3" id="KW-0813">Transport</keyword>
<gene>
    <name evidence="7" type="ORF">B0F88_10588</name>
</gene>
<accession>A0A2S6H3J6</accession>
<feature type="domain" description="Type II/III secretion system secretin-like" evidence="5">
    <location>
        <begin position="131"/>
        <end position="241"/>
    </location>
</feature>
<dbReference type="RefSeq" id="WP_104423365.1">
    <property type="nucleotide sequence ID" value="NZ_PTIY01000005.1"/>
</dbReference>
<comment type="caution">
    <text evidence="7">The sequence shown here is derived from an EMBL/GenBank/DDBJ whole genome shotgun (WGS) entry which is preliminary data.</text>
</comment>
<protein>
    <submittedName>
        <fullName evidence="7">Type II/III secretion system protein</fullName>
    </submittedName>
</protein>
<evidence type="ECO:0000256" key="4">
    <source>
        <dbReference type="SAM" id="SignalP"/>
    </source>
</evidence>